<gene>
    <name evidence="3" type="primary">LOC110788742</name>
</gene>
<feature type="domain" description="Reverse transcriptase zinc-binding" evidence="1">
    <location>
        <begin position="90"/>
        <end position="174"/>
    </location>
</feature>
<name>A0A9R0IHG5_SPIOL</name>
<dbReference type="KEGG" id="soe:110788742"/>
<dbReference type="PANTHER" id="PTHR33116">
    <property type="entry name" value="REVERSE TRANSCRIPTASE ZINC-BINDING DOMAIN-CONTAINING PROTEIN-RELATED-RELATED"/>
    <property type="match status" value="1"/>
</dbReference>
<sequence length="267" mass="31024">MCLPRCAGGWNIKNMEVWNKAAVCKLLWAITNKKDKLWVRWVDSYYMRGRDVAGFKCPSTMSWSLKKIFGCWHLIESVGGWQAVVKNGAFSIKLMYQKLNGVHNKVSWRRIVCNNKATPKSLFVLWMALWNRMPTLDRLLQWKIVNVNSCLMCGSAEETVDHLFFKCSISSQVWQKVLALLHFSRPATGFTEEIQWMIKSSKRGSGRHKLLLMFFSECTYTLWLNRNNKLFNNHCKEAVVLFREVVFRVAARAPTDLSDLLTKLSCR</sequence>
<protein>
    <recommendedName>
        <fullName evidence="1">Reverse transcriptase zinc-binding domain-containing protein</fullName>
    </recommendedName>
</protein>
<dbReference type="OrthoDB" id="1726447at2759"/>
<dbReference type="GeneID" id="110788742"/>
<keyword evidence="2" id="KW-1185">Reference proteome</keyword>
<dbReference type="PANTHER" id="PTHR33116:SF84">
    <property type="entry name" value="RNA-DIRECTED DNA POLYMERASE"/>
    <property type="match status" value="1"/>
</dbReference>
<organism evidence="2 3">
    <name type="scientific">Spinacia oleracea</name>
    <name type="common">Spinach</name>
    <dbReference type="NCBI Taxonomy" id="3562"/>
    <lineage>
        <taxon>Eukaryota</taxon>
        <taxon>Viridiplantae</taxon>
        <taxon>Streptophyta</taxon>
        <taxon>Embryophyta</taxon>
        <taxon>Tracheophyta</taxon>
        <taxon>Spermatophyta</taxon>
        <taxon>Magnoliopsida</taxon>
        <taxon>eudicotyledons</taxon>
        <taxon>Gunneridae</taxon>
        <taxon>Pentapetalae</taxon>
        <taxon>Caryophyllales</taxon>
        <taxon>Chenopodiaceae</taxon>
        <taxon>Chenopodioideae</taxon>
        <taxon>Anserineae</taxon>
        <taxon>Spinacia</taxon>
    </lineage>
</organism>
<dbReference type="InterPro" id="IPR026960">
    <property type="entry name" value="RVT-Znf"/>
</dbReference>
<evidence type="ECO:0000259" key="1">
    <source>
        <dbReference type="Pfam" id="PF13966"/>
    </source>
</evidence>
<dbReference type="Pfam" id="PF13966">
    <property type="entry name" value="zf-RVT"/>
    <property type="match status" value="1"/>
</dbReference>
<reference evidence="3" key="2">
    <citation type="submission" date="2025-08" db="UniProtKB">
        <authorList>
            <consortium name="RefSeq"/>
        </authorList>
    </citation>
    <scope>IDENTIFICATION</scope>
    <source>
        <tissue evidence="3">Leaf</tissue>
    </source>
</reference>
<dbReference type="AlphaFoldDB" id="A0A9R0IHG5"/>
<evidence type="ECO:0000313" key="3">
    <source>
        <dbReference type="RefSeq" id="XP_021849078.1"/>
    </source>
</evidence>
<evidence type="ECO:0000313" key="2">
    <source>
        <dbReference type="Proteomes" id="UP000813463"/>
    </source>
</evidence>
<accession>A0A9R0IHG5</accession>
<dbReference type="RefSeq" id="XP_021849078.1">
    <property type="nucleotide sequence ID" value="XM_021993386.1"/>
</dbReference>
<dbReference type="Proteomes" id="UP000813463">
    <property type="component" value="Chromosome 6"/>
</dbReference>
<reference evidence="2" key="1">
    <citation type="journal article" date="2021" name="Nat. Commun.">
        <title>Genomic analyses provide insights into spinach domestication and the genetic basis of agronomic traits.</title>
        <authorList>
            <person name="Cai X."/>
            <person name="Sun X."/>
            <person name="Xu C."/>
            <person name="Sun H."/>
            <person name="Wang X."/>
            <person name="Ge C."/>
            <person name="Zhang Z."/>
            <person name="Wang Q."/>
            <person name="Fei Z."/>
            <person name="Jiao C."/>
            <person name="Wang Q."/>
        </authorList>
    </citation>
    <scope>NUCLEOTIDE SEQUENCE [LARGE SCALE GENOMIC DNA]</scope>
    <source>
        <strain evidence="2">cv. Varoflay</strain>
    </source>
</reference>
<proteinExistence type="predicted"/>